<dbReference type="AlphaFoldDB" id="A0A8J7GFM7"/>
<proteinExistence type="predicted"/>
<sequence length="266" mass="28451">MNIAALAHDPLTPAAELAAAVYSCEDPLELPVILALADHDDPQVRQAVAAQLPLLADPKPEAVIAALLRLTCDPFPDVRDWACFALGTQCPDIDTPELRDALAARLADPDNETRCEALFGLAQRRDPRALPAVARALAHENVWLMEIEAAGALGDPSLHTLVRGHLDGWQAADVPRVCAALRLTDPDGVGEDLVDGLADWFRHGGPSAKDPKPYWWGVALTMLNLAAHRSVDLASAVRDRLIGDESALAALYGSGLAQDAKEHGWT</sequence>
<reference evidence="1" key="1">
    <citation type="submission" date="2020-11" db="EMBL/GenBank/DDBJ databases">
        <title>Sequencing the genomes of 1000 actinobacteria strains.</title>
        <authorList>
            <person name="Klenk H.-P."/>
        </authorList>
    </citation>
    <scope>NUCLEOTIDE SEQUENCE</scope>
    <source>
        <strain evidence="1">DSM 45356</strain>
    </source>
</reference>
<dbReference type="SUPFAM" id="SSF48371">
    <property type="entry name" value="ARM repeat"/>
    <property type="match status" value="1"/>
</dbReference>
<evidence type="ECO:0000313" key="1">
    <source>
        <dbReference type="EMBL" id="MBG6137994.1"/>
    </source>
</evidence>
<evidence type="ECO:0000313" key="2">
    <source>
        <dbReference type="Proteomes" id="UP000622552"/>
    </source>
</evidence>
<dbReference type="EMBL" id="JADOUF010000001">
    <property type="protein sequence ID" value="MBG6137994.1"/>
    <property type="molecule type" value="Genomic_DNA"/>
</dbReference>
<dbReference type="Gene3D" id="1.25.10.10">
    <property type="entry name" value="Leucine-rich Repeat Variant"/>
    <property type="match status" value="1"/>
</dbReference>
<dbReference type="Proteomes" id="UP000622552">
    <property type="component" value="Unassembled WGS sequence"/>
</dbReference>
<dbReference type="Pfam" id="PF13646">
    <property type="entry name" value="HEAT_2"/>
    <property type="match status" value="1"/>
</dbReference>
<gene>
    <name evidence="1" type="ORF">IW245_004188</name>
</gene>
<accession>A0A8J7GFM7</accession>
<dbReference type="GO" id="GO:0016491">
    <property type="term" value="F:oxidoreductase activity"/>
    <property type="evidence" value="ECO:0007669"/>
    <property type="project" value="TreeGrafter"/>
</dbReference>
<dbReference type="PANTHER" id="PTHR12697">
    <property type="entry name" value="PBS LYASE HEAT-LIKE PROTEIN"/>
    <property type="match status" value="1"/>
</dbReference>
<dbReference type="PANTHER" id="PTHR12697:SF5">
    <property type="entry name" value="DEOXYHYPUSINE HYDROXYLASE"/>
    <property type="match status" value="1"/>
</dbReference>
<dbReference type="InterPro" id="IPR016024">
    <property type="entry name" value="ARM-type_fold"/>
</dbReference>
<protein>
    <submittedName>
        <fullName evidence="1">HEAT repeat protein</fullName>
    </submittedName>
</protein>
<comment type="caution">
    <text evidence="1">The sequence shown here is derived from an EMBL/GenBank/DDBJ whole genome shotgun (WGS) entry which is preliminary data.</text>
</comment>
<dbReference type="RefSeq" id="WP_197004798.1">
    <property type="nucleotide sequence ID" value="NZ_BONS01000017.1"/>
</dbReference>
<organism evidence="1 2">
    <name type="scientific">Longispora fulva</name>
    <dbReference type="NCBI Taxonomy" id="619741"/>
    <lineage>
        <taxon>Bacteria</taxon>
        <taxon>Bacillati</taxon>
        <taxon>Actinomycetota</taxon>
        <taxon>Actinomycetes</taxon>
        <taxon>Micromonosporales</taxon>
        <taxon>Micromonosporaceae</taxon>
        <taxon>Longispora</taxon>
    </lineage>
</organism>
<name>A0A8J7GFM7_9ACTN</name>
<dbReference type="InterPro" id="IPR011989">
    <property type="entry name" value="ARM-like"/>
</dbReference>
<keyword evidence="2" id="KW-1185">Reference proteome</keyword>